<keyword evidence="3" id="KW-1185">Reference proteome</keyword>
<protein>
    <submittedName>
        <fullName evidence="1">Uncharacterized protein</fullName>
    </submittedName>
</protein>
<dbReference type="EMBL" id="CP045227">
    <property type="protein sequence ID" value="QFS52044.1"/>
    <property type="molecule type" value="Genomic_DNA"/>
</dbReference>
<dbReference type="KEGG" id="nsh:GXM_09384"/>
<evidence type="ECO:0000313" key="3">
    <source>
        <dbReference type="Proteomes" id="UP000326678"/>
    </source>
</evidence>
<dbReference type="AlphaFoldDB" id="A0A5P8WH00"/>
<proteinExistence type="predicted"/>
<reference evidence="1 3" key="1">
    <citation type="submission" date="2019-10" db="EMBL/GenBank/DDBJ databases">
        <title>Genomic and transcriptomic insights into the perfect genentic adaptation of a filamentous nitrogen-fixing cyanobacterium to rice fields.</title>
        <authorList>
            <person name="Chen Z."/>
        </authorList>
    </citation>
    <scope>NUCLEOTIDE SEQUENCE [LARGE SCALE GENOMIC DNA]</scope>
    <source>
        <strain evidence="1">CCNUC1</strain>
    </source>
</reference>
<accession>A0A5P8WH00</accession>
<dbReference type="EMBL" id="CP045227">
    <property type="protein sequence ID" value="QFS51890.1"/>
    <property type="molecule type" value="Genomic_DNA"/>
</dbReference>
<dbReference type="KEGG" id="nsh:GXM_09538"/>
<evidence type="ECO:0000313" key="2">
    <source>
        <dbReference type="EMBL" id="QFS52044.1"/>
    </source>
</evidence>
<organism evidence="1 3">
    <name type="scientific">Nostoc sphaeroides CCNUC1</name>
    <dbReference type="NCBI Taxonomy" id="2653204"/>
    <lineage>
        <taxon>Bacteria</taxon>
        <taxon>Bacillati</taxon>
        <taxon>Cyanobacteriota</taxon>
        <taxon>Cyanophyceae</taxon>
        <taxon>Nostocales</taxon>
        <taxon>Nostocaceae</taxon>
        <taxon>Nostoc</taxon>
    </lineage>
</organism>
<dbReference type="Proteomes" id="UP000326678">
    <property type="component" value="Chromosome Gxm2"/>
</dbReference>
<evidence type="ECO:0000313" key="1">
    <source>
        <dbReference type="EMBL" id="QFS51890.1"/>
    </source>
</evidence>
<name>A0A5P8WH00_9NOSO</name>
<sequence length="52" mass="5860">MYARTVVAETVGHTELEKQKQVINNNTDVENVRRNLLVSILDQEAASTFSLI</sequence>
<gene>
    <name evidence="1" type="ORF">GXM_09384</name>
    <name evidence="2" type="ORF">GXM_09538</name>
</gene>